<dbReference type="RefSeq" id="WP_223410367.1">
    <property type="nucleotide sequence ID" value="NZ_JAGSHT010000021.1"/>
</dbReference>
<dbReference type="Gene3D" id="3.40.630.30">
    <property type="match status" value="1"/>
</dbReference>
<organism evidence="2 3">
    <name type="scientific">Occultella gossypii</name>
    <dbReference type="NCBI Taxonomy" id="2800820"/>
    <lineage>
        <taxon>Bacteria</taxon>
        <taxon>Bacillati</taxon>
        <taxon>Actinomycetota</taxon>
        <taxon>Actinomycetes</taxon>
        <taxon>Micrococcales</taxon>
        <taxon>Ruaniaceae</taxon>
        <taxon>Occultella</taxon>
    </lineage>
</organism>
<evidence type="ECO:0000313" key="3">
    <source>
        <dbReference type="Proteomes" id="UP000826651"/>
    </source>
</evidence>
<evidence type="ECO:0000259" key="1">
    <source>
        <dbReference type="PROSITE" id="PS51186"/>
    </source>
</evidence>
<reference evidence="2 3" key="1">
    <citation type="submission" date="2021-04" db="EMBL/GenBank/DDBJ databases">
        <title>Ruania sp. nov., isolated from sandy soil of mangrove forest.</title>
        <authorList>
            <person name="Ge X."/>
            <person name="Huang R."/>
            <person name="Liu W."/>
        </authorList>
    </citation>
    <scope>NUCLEOTIDE SEQUENCE [LARGE SCALE GENOMIC DNA]</scope>
    <source>
        <strain evidence="2 3">N2-46</strain>
    </source>
</reference>
<gene>
    <name evidence="2" type="ORF">KCQ71_21975</name>
</gene>
<dbReference type="InterPro" id="IPR000182">
    <property type="entry name" value="GNAT_dom"/>
</dbReference>
<dbReference type="PROSITE" id="PS51186">
    <property type="entry name" value="GNAT"/>
    <property type="match status" value="1"/>
</dbReference>
<keyword evidence="3" id="KW-1185">Reference proteome</keyword>
<dbReference type="InterPro" id="IPR016181">
    <property type="entry name" value="Acyl_CoA_acyltransferase"/>
</dbReference>
<proteinExistence type="predicted"/>
<sequence>MARNVRGRVVGWAGLAEGEGRIECGPDDAGSAATLADWLVENAGDSRLSVPVYHDRPLVRDALTTRGFLDDANAGAIAGLVHPARDIAVDLPDGYRIRAMDPDEDEARVQVHRRAWKPARMPYPEEILNQINSDDKSRFTERAFSVMKRMWLYDRELDLVIEAPDRSLAGCCTVWFDPETRWAEIEPLGIVPEHRRRGLATALAIEACRLVGVRGGHTLFINSAPLPHYPAPWETYLRAGFTPLDRGTHMTRVIRHPAPADRCA</sequence>
<comment type="caution">
    <text evidence="2">The sequence shown here is derived from an EMBL/GenBank/DDBJ whole genome shotgun (WGS) entry which is preliminary data.</text>
</comment>
<dbReference type="EMBL" id="JAGSHT010000021">
    <property type="protein sequence ID" value="MBZ2198831.1"/>
    <property type="molecule type" value="Genomic_DNA"/>
</dbReference>
<dbReference type="SUPFAM" id="SSF55729">
    <property type="entry name" value="Acyl-CoA N-acyltransferases (Nat)"/>
    <property type="match status" value="1"/>
</dbReference>
<name>A0ABS7SEP9_9MICO</name>
<feature type="domain" description="N-acetyltransferase" evidence="1">
    <location>
        <begin position="95"/>
        <end position="259"/>
    </location>
</feature>
<evidence type="ECO:0000313" key="2">
    <source>
        <dbReference type="EMBL" id="MBZ2198831.1"/>
    </source>
</evidence>
<dbReference type="Pfam" id="PF00583">
    <property type="entry name" value="Acetyltransf_1"/>
    <property type="match status" value="1"/>
</dbReference>
<accession>A0ABS7SEP9</accession>
<protein>
    <submittedName>
        <fullName evidence="2">GNAT family N-acetyltransferase</fullName>
    </submittedName>
</protein>
<dbReference type="Proteomes" id="UP000826651">
    <property type="component" value="Unassembled WGS sequence"/>
</dbReference>
<dbReference type="CDD" id="cd04301">
    <property type="entry name" value="NAT_SF"/>
    <property type="match status" value="1"/>
</dbReference>